<dbReference type="RefSeq" id="XP_025836489.1">
    <property type="nucleotide sequence ID" value="XM_025980704.1"/>
</dbReference>
<keyword evidence="4" id="KW-1185">Reference proteome</keyword>
<reference evidence="5" key="1">
    <citation type="submission" date="2025-08" db="UniProtKB">
        <authorList>
            <consortium name="RefSeq"/>
        </authorList>
    </citation>
    <scope>IDENTIFICATION</scope>
    <source>
        <tissue evidence="5">Entire body</tissue>
    </source>
</reference>
<evidence type="ECO:0000256" key="3">
    <source>
        <dbReference type="SAM" id="Phobius"/>
    </source>
</evidence>
<evidence type="ECO:0000313" key="4">
    <source>
        <dbReference type="Proteomes" id="UP000192223"/>
    </source>
</evidence>
<dbReference type="Pfam" id="PF13855">
    <property type="entry name" value="LRR_8"/>
    <property type="match status" value="2"/>
</dbReference>
<keyword evidence="3" id="KW-1133">Transmembrane helix</keyword>
<dbReference type="PANTHER" id="PTHR24366">
    <property type="entry name" value="IG(IMMUNOGLOBULIN) AND LRR(LEUCINE RICH REPEAT) DOMAINS"/>
    <property type="match status" value="1"/>
</dbReference>
<dbReference type="KEGG" id="apln:108736101"/>
<sequence length="424" mass="48415">MHHTIANWPDRASKTSNIFANFKNNNITTLEEMPGTDANLQLIFSNCNIKYLNTGLFESAVNVKYVDLSHNLLENDQLGGDVFKGPYNVTDFRPIALEYLNLAYNNLHSLQKNMFQHIPYLKVLNLEGNHFRVLDHVTAFSFSYLPNLQSLSLAHNQLTEIPIDVLKNLKGNLTDLNLALNDLDFVPSSLAYVYKTLQILNISGNPIIEFNNKSFEGLVNLLKLYANNLTELTSVTAYAFAHLKKLQVLSLSENPKLFEIDEDAFIGTTNLQELYMESNSLLHVSYKLLPSWSSLRVLNLKGNRFYCDCDLYNISQQLNEDIKRNGDGPYCLDAKAFTSREVYTLKDNACGMWPLEDSTSKSVFHKSMTLMRIVLMLMMALLIISTAMAVWLAVMKWKTYNRSLNYPFPNQVVYNPVSTYDARY</sequence>
<evidence type="ECO:0000313" key="5">
    <source>
        <dbReference type="RefSeq" id="XP_025836489.1"/>
    </source>
</evidence>
<dbReference type="AlphaFoldDB" id="A0A7F5RKE7"/>
<gene>
    <name evidence="5" type="primary">LOC108736101</name>
</gene>
<dbReference type="SMART" id="SM00369">
    <property type="entry name" value="LRR_TYP"/>
    <property type="match status" value="4"/>
</dbReference>
<evidence type="ECO:0000256" key="2">
    <source>
        <dbReference type="ARBA" id="ARBA00022737"/>
    </source>
</evidence>
<dbReference type="Pfam" id="PF00560">
    <property type="entry name" value="LRR_1"/>
    <property type="match status" value="1"/>
</dbReference>
<dbReference type="SUPFAM" id="SSF52058">
    <property type="entry name" value="L domain-like"/>
    <property type="match status" value="1"/>
</dbReference>
<name>A0A7F5RKE7_AGRPL</name>
<organism evidence="4 5">
    <name type="scientific">Agrilus planipennis</name>
    <name type="common">Emerald ash borer</name>
    <name type="synonym">Agrilus marcopoli</name>
    <dbReference type="NCBI Taxonomy" id="224129"/>
    <lineage>
        <taxon>Eukaryota</taxon>
        <taxon>Metazoa</taxon>
        <taxon>Ecdysozoa</taxon>
        <taxon>Arthropoda</taxon>
        <taxon>Hexapoda</taxon>
        <taxon>Insecta</taxon>
        <taxon>Pterygota</taxon>
        <taxon>Neoptera</taxon>
        <taxon>Endopterygota</taxon>
        <taxon>Coleoptera</taxon>
        <taxon>Polyphaga</taxon>
        <taxon>Elateriformia</taxon>
        <taxon>Buprestoidea</taxon>
        <taxon>Buprestidae</taxon>
        <taxon>Agrilinae</taxon>
        <taxon>Agrilus</taxon>
    </lineage>
</organism>
<dbReference type="PROSITE" id="PS51450">
    <property type="entry name" value="LRR"/>
    <property type="match status" value="1"/>
</dbReference>
<dbReference type="Gene3D" id="3.80.10.10">
    <property type="entry name" value="Ribonuclease Inhibitor"/>
    <property type="match status" value="3"/>
</dbReference>
<proteinExistence type="predicted"/>
<dbReference type="InterPro" id="IPR003591">
    <property type="entry name" value="Leu-rich_rpt_typical-subtyp"/>
</dbReference>
<dbReference type="Proteomes" id="UP000192223">
    <property type="component" value="Unplaced"/>
</dbReference>
<accession>A0A7F5RKE7</accession>
<protein>
    <submittedName>
        <fullName evidence="5">Leucine-rich repeat neuronal protein 3-like</fullName>
    </submittedName>
</protein>
<keyword evidence="1" id="KW-0433">Leucine-rich repeat</keyword>
<dbReference type="InterPro" id="IPR032675">
    <property type="entry name" value="LRR_dom_sf"/>
</dbReference>
<feature type="transmembrane region" description="Helical" evidence="3">
    <location>
        <begin position="370"/>
        <end position="394"/>
    </location>
</feature>
<dbReference type="OrthoDB" id="635273at2759"/>
<evidence type="ECO:0000256" key="1">
    <source>
        <dbReference type="ARBA" id="ARBA00022614"/>
    </source>
</evidence>
<dbReference type="GeneID" id="108736101"/>
<keyword evidence="3" id="KW-0812">Transmembrane</keyword>
<keyword evidence="3" id="KW-0472">Membrane</keyword>
<dbReference type="PANTHER" id="PTHR24366:SF96">
    <property type="entry name" value="LEUCINE RICH REPEAT CONTAINING 53"/>
    <property type="match status" value="1"/>
</dbReference>
<dbReference type="InterPro" id="IPR001611">
    <property type="entry name" value="Leu-rich_rpt"/>
</dbReference>
<keyword evidence="2" id="KW-0677">Repeat</keyword>
<dbReference type="InParanoid" id="A0A7F5RKE7"/>